<feature type="chain" id="PRO_5045362413" evidence="2">
    <location>
        <begin position="22"/>
        <end position="315"/>
    </location>
</feature>
<dbReference type="GO" id="GO:0016787">
    <property type="term" value="F:hydrolase activity"/>
    <property type="evidence" value="ECO:0007669"/>
    <property type="project" value="UniProtKB-KW"/>
</dbReference>
<dbReference type="Gene3D" id="3.40.50.1820">
    <property type="entry name" value="alpha/beta hydrolase"/>
    <property type="match status" value="1"/>
</dbReference>
<comment type="caution">
    <text evidence="4">The sequence shown here is derived from an EMBL/GenBank/DDBJ whole genome shotgun (WGS) entry which is preliminary data.</text>
</comment>
<keyword evidence="1 4" id="KW-0378">Hydrolase</keyword>
<proteinExistence type="predicted"/>
<evidence type="ECO:0000313" key="4">
    <source>
        <dbReference type="EMBL" id="MBJ6121630.1"/>
    </source>
</evidence>
<keyword evidence="5" id="KW-1185">Reference proteome</keyword>
<sequence length="315" mass="32920">MKRALLALGIALASVSTMSVAQMPKFTMTRMPTPAQTDAIPLYPTGTLPAGATPEIWDRVTATMPDGTRMDSPMARNVSIPTITPVLPDPGKATGAAVVVAPGGAFLSLSMESEGFQIARWLADHGIAAFVLKYRLNTTPADEAAFQQVIGQRMGEAIRQGGAVAGIGEPRAYQDALQALKLVRAGGAKWRVDPARVGIIGFSAGAMTALQSVLTGEGAARPAFVGYIYGPMAAVPVPAGAPPMFAALALDDPLFGRQGFGIIEAWQKAGVPVELHAYERGDHGFGIGRPGTTTTLLMDEFHLWLASRGLLGTAK</sequence>
<evidence type="ECO:0000313" key="5">
    <source>
        <dbReference type="Proteomes" id="UP000640426"/>
    </source>
</evidence>
<dbReference type="InterPro" id="IPR002925">
    <property type="entry name" value="Dienelactn_hydro"/>
</dbReference>
<dbReference type="SUPFAM" id="SSF53474">
    <property type="entry name" value="alpha/beta-Hydrolases"/>
    <property type="match status" value="1"/>
</dbReference>
<protein>
    <submittedName>
        <fullName evidence="4">Alpha/beta hydrolase</fullName>
    </submittedName>
</protein>
<gene>
    <name evidence="4" type="ORF">JAO74_07480</name>
</gene>
<evidence type="ECO:0000256" key="2">
    <source>
        <dbReference type="SAM" id="SignalP"/>
    </source>
</evidence>
<feature type="domain" description="Dienelactone hydrolase" evidence="3">
    <location>
        <begin position="115"/>
        <end position="285"/>
    </location>
</feature>
<dbReference type="PANTHER" id="PTHR48081">
    <property type="entry name" value="AB HYDROLASE SUPERFAMILY PROTEIN C4A8.06C"/>
    <property type="match status" value="1"/>
</dbReference>
<accession>A0ABS0XNK8</accession>
<dbReference type="InterPro" id="IPR029058">
    <property type="entry name" value="AB_hydrolase_fold"/>
</dbReference>
<dbReference type="PANTHER" id="PTHR48081:SF6">
    <property type="entry name" value="PEPTIDASE S9 PROLYL OLIGOPEPTIDASE CATALYTIC DOMAIN-CONTAINING PROTEIN"/>
    <property type="match status" value="1"/>
</dbReference>
<keyword evidence="2" id="KW-0732">Signal</keyword>
<dbReference type="InterPro" id="IPR050300">
    <property type="entry name" value="GDXG_lipolytic_enzyme"/>
</dbReference>
<name>A0ABS0XNK8_9SPHN</name>
<dbReference type="Pfam" id="PF01738">
    <property type="entry name" value="DLH"/>
    <property type="match status" value="1"/>
</dbReference>
<dbReference type="Proteomes" id="UP000640426">
    <property type="component" value="Unassembled WGS sequence"/>
</dbReference>
<organism evidence="4 5">
    <name type="scientific">Sphingomonas mollis</name>
    <dbReference type="NCBI Taxonomy" id="2795726"/>
    <lineage>
        <taxon>Bacteria</taxon>
        <taxon>Pseudomonadati</taxon>
        <taxon>Pseudomonadota</taxon>
        <taxon>Alphaproteobacteria</taxon>
        <taxon>Sphingomonadales</taxon>
        <taxon>Sphingomonadaceae</taxon>
        <taxon>Sphingomonas</taxon>
    </lineage>
</organism>
<reference evidence="5" key="1">
    <citation type="submission" date="2020-12" db="EMBL/GenBank/DDBJ databases">
        <title>Hymenobacter sp.</title>
        <authorList>
            <person name="Kim M.K."/>
        </authorList>
    </citation>
    <scope>NUCLEOTIDE SEQUENCE [LARGE SCALE GENOMIC DNA]</scope>
    <source>
        <strain evidence="5">BT553</strain>
    </source>
</reference>
<feature type="signal peptide" evidence="2">
    <location>
        <begin position="1"/>
        <end position="21"/>
    </location>
</feature>
<dbReference type="EMBL" id="JAELXS010000003">
    <property type="protein sequence ID" value="MBJ6121630.1"/>
    <property type="molecule type" value="Genomic_DNA"/>
</dbReference>
<evidence type="ECO:0000256" key="1">
    <source>
        <dbReference type="ARBA" id="ARBA00022801"/>
    </source>
</evidence>
<dbReference type="RefSeq" id="WP_199036606.1">
    <property type="nucleotide sequence ID" value="NZ_JAELXS010000003.1"/>
</dbReference>
<evidence type="ECO:0000259" key="3">
    <source>
        <dbReference type="Pfam" id="PF01738"/>
    </source>
</evidence>